<evidence type="ECO:0000313" key="9">
    <source>
        <dbReference type="Proteomes" id="UP000031524"/>
    </source>
</evidence>
<reference evidence="8 9" key="1">
    <citation type="submission" date="2013-04" db="EMBL/GenBank/DDBJ databases">
        <title>Complete genome sequence of Corynebacterium humireducens DSM 45392(T), isolated from a wastewater-fed microbial fuel cell.</title>
        <authorList>
            <person name="Ruckert C."/>
            <person name="Albersmeier A."/>
            <person name="Kalinowski J."/>
        </authorList>
    </citation>
    <scope>NUCLEOTIDE SEQUENCE [LARGE SCALE GENOMIC DNA]</scope>
    <source>
        <strain evidence="9">MFC-5</strain>
    </source>
</reference>
<comment type="cofactor">
    <cofactor evidence="1">
        <name>Mn(2+)</name>
        <dbReference type="ChEBI" id="CHEBI:29035"/>
    </cofactor>
</comment>
<evidence type="ECO:0000256" key="1">
    <source>
        <dbReference type="ARBA" id="ARBA00001936"/>
    </source>
</evidence>
<keyword evidence="5" id="KW-0460">Magnesium</keyword>
<comment type="cofactor">
    <cofactor evidence="2">
        <name>Mg(2+)</name>
        <dbReference type="ChEBI" id="CHEBI:18420"/>
    </cofactor>
</comment>
<dbReference type="OrthoDB" id="7183442at2"/>
<dbReference type="InterPro" id="IPR015797">
    <property type="entry name" value="NUDIX_hydrolase-like_dom_sf"/>
</dbReference>
<evidence type="ECO:0000256" key="3">
    <source>
        <dbReference type="ARBA" id="ARBA00022723"/>
    </source>
</evidence>
<proteinExistence type="predicted"/>
<keyword evidence="4" id="KW-0378">Hydrolase</keyword>
<dbReference type="KEGG" id="chm:B842_05500"/>
<dbReference type="HOGENOM" id="CLU_059078_0_1_11"/>
<name>A0A0B5D2K9_9CORY</name>
<dbReference type="EMBL" id="CP005286">
    <property type="protein sequence ID" value="AJE32951.1"/>
    <property type="molecule type" value="Genomic_DNA"/>
</dbReference>
<evidence type="ECO:0000256" key="5">
    <source>
        <dbReference type="ARBA" id="ARBA00022842"/>
    </source>
</evidence>
<dbReference type="AlphaFoldDB" id="A0A0B5D2K9"/>
<keyword evidence="3" id="KW-0479">Metal-binding</keyword>
<dbReference type="Gene3D" id="3.90.79.10">
    <property type="entry name" value="Nucleoside Triphosphate Pyrophosphohydrolase"/>
    <property type="match status" value="1"/>
</dbReference>
<keyword evidence="6" id="KW-0464">Manganese</keyword>
<dbReference type="Proteomes" id="UP000031524">
    <property type="component" value="Chromosome"/>
</dbReference>
<dbReference type="InterPro" id="IPR039121">
    <property type="entry name" value="NUDT19"/>
</dbReference>
<keyword evidence="9" id="KW-1185">Reference proteome</keyword>
<dbReference type="STRING" id="1223515.B842_05500"/>
<dbReference type="GO" id="GO:0016818">
    <property type="term" value="F:hydrolase activity, acting on acid anhydrides, in phosphorus-containing anhydrides"/>
    <property type="evidence" value="ECO:0007669"/>
    <property type="project" value="InterPro"/>
</dbReference>
<evidence type="ECO:0000313" key="8">
    <source>
        <dbReference type="EMBL" id="AJE32951.1"/>
    </source>
</evidence>
<evidence type="ECO:0000256" key="4">
    <source>
        <dbReference type="ARBA" id="ARBA00022801"/>
    </source>
</evidence>
<dbReference type="PANTHER" id="PTHR12318:SF0">
    <property type="entry name" value="ACYL-COENZYME A DIPHOSPHATASE NUDT19"/>
    <property type="match status" value="1"/>
</dbReference>
<dbReference type="PANTHER" id="PTHR12318">
    <property type="entry name" value="TESTOSTERONE-REGULATED PROTEIN RP2"/>
    <property type="match status" value="1"/>
</dbReference>
<dbReference type="RefSeq" id="WP_040085628.1">
    <property type="nucleotide sequence ID" value="NZ_BCSU01000002.1"/>
</dbReference>
<dbReference type="GO" id="GO:0046872">
    <property type="term" value="F:metal ion binding"/>
    <property type="evidence" value="ECO:0007669"/>
    <property type="project" value="UniProtKB-KW"/>
</dbReference>
<accession>A0A0B5D2K9</accession>
<evidence type="ECO:0000259" key="7">
    <source>
        <dbReference type="PROSITE" id="PS51462"/>
    </source>
</evidence>
<dbReference type="InterPro" id="IPR000086">
    <property type="entry name" value="NUDIX_hydrolase_dom"/>
</dbReference>
<sequence length="271" mass="30054">MPKRKAPTGYDQARLSTTIILVRDSAVGLQVWAQERVPTMRNYPGMTVFPGGGVDHRDFPSGEWDTSDLWTGRPVEELAERLGLSPEQTHAVVFAGVRELFEETGTLLAVHGDGSPITDGTPYHQDRVDLISHKISLTEMLTRHDLRVCSDLARPWARWVGGWKNLHWFDTISFVAVAPEGQSPDGDTSEADDAGWFPPQLLLDGWRHGLVRLAIPTWAQLSFLAQFPTTAEALAGADAADLTPVVGDPVDDPRYAEYFTTAWVDRIRPEL</sequence>
<feature type="domain" description="Nudix hydrolase" evidence="7">
    <location>
        <begin position="12"/>
        <end position="226"/>
    </location>
</feature>
<gene>
    <name evidence="8" type="ORF">B842_05500</name>
</gene>
<evidence type="ECO:0000256" key="6">
    <source>
        <dbReference type="ARBA" id="ARBA00023211"/>
    </source>
</evidence>
<dbReference type="CDD" id="cd18870">
    <property type="entry name" value="NUDIX_AcylCoAdiphos_Nudt19"/>
    <property type="match status" value="1"/>
</dbReference>
<organism evidence="8 9">
    <name type="scientific">Corynebacterium humireducens NBRC 106098 = DSM 45392</name>
    <dbReference type="NCBI Taxonomy" id="1223515"/>
    <lineage>
        <taxon>Bacteria</taxon>
        <taxon>Bacillati</taxon>
        <taxon>Actinomycetota</taxon>
        <taxon>Actinomycetes</taxon>
        <taxon>Mycobacteriales</taxon>
        <taxon>Corynebacteriaceae</taxon>
        <taxon>Corynebacterium</taxon>
    </lineage>
</organism>
<dbReference type="PROSITE" id="PS51462">
    <property type="entry name" value="NUDIX"/>
    <property type="match status" value="1"/>
</dbReference>
<dbReference type="SUPFAM" id="SSF55811">
    <property type="entry name" value="Nudix"/>
    <property type="match status" value="1"/>
</dbReference>
<protein>
    <submittedName>
        <fullName evidence="8">NUDIX protein</fullName>
    </submittedName>
</protein>
<evidence type="ECO:0000256" key="2">
    <source>
        <dbReference type="ARBA" id="ARBA00001946"/>
    </source>
</evidence>